<evidence type="ECO:0000256" key="8">
    <source>
        <dbReference type="ARBA" id="ARBA00022679"/>
    </source>
</evidence>
<dbReference type="PROSITE" id="PS00802">
    <property type="entry name" value="TRANSKETOLASE_2"/>
    <property type="match status" value="1"/>
</dbReference>
<dbReference type="SUPFAM" id="SSF52922">
    <property type="entry name" value="TK C-terminal domain-like"/>
    <property type="match status" value="1"/>
</dbReference>
<keyword evidence="23" id="KW-1185">Reference proteome</keyword>
<dbReference type="NCBIfam" id="TIGR00232">
    <property type="entry name" value="tktlase_bact"/>
    <property type="match status" value="1"/>
</dbReference>
<keyword evidence="12 17" id="KW-0786">Thiamine pyrophosphate</keyword>
<feature type="binding site" evidence="18">
    <location>
        <position position="186"/>
    </location>
    <ligand>
        <name>Mg(2+)</name>
        <dbReference type="ChEBI" id="CHEBI:18420"/>
    </ligand>
</feature>
<dbReference type="GO" id="GO:0006098">
    <property type="term" value="P:pentose-phosphate shunt"/>
    <property type="evidence" value="ECO:0007669"/>
    <property type="project" value="TreeGrafter"/>
</dbReference>
<dbReference type="Pfam" id="PF02779">
    <property type="entry name" value="Transket_pyr"/>
    <property type="match status" value="1"/>
</dbReference>
<dbReference type="InterPro" id="IPR005478">
    <property type="entry name" value="Transketolase_bac-like"/>
</dbReference>
<dbReference type="FunFam" id="3.40.50.970:FF:000004">
    <property type="entry name" value="Transketolase"/>
    <property type="match status" value="1"/>
</dbReference>
<evidence type="ECO:0000256" key="4">
    <source>
        <dbReference type="ARBA" id="ARBA00002931"/>
    </source>
</evidence>
<dbReference type="InterPro" id="IPR005474">
    <property type="entry name" value="Transketolase_N"/>
</dbReference>
<evidence type="ECO:0000256" key="9">
    <source>
        <dbReference type="ARBA" id="ARBA00022723"/>
    </source>
</evidence>
<keyword evidence="9 18" id="KW-0479">Metal-binding</keyword>
<feature type="binding site" evidence="17">
    <location>
        <position position="184"/>
    </location>
    <ligand>
        <name>thiamine diphosphate</name>
        <dbReference type="ChEBI" id="CHEBI:58937"/>
    </ligand>
</feature>
<feature type="binding site" evidence="16">
    <location>
        <position position="353"/>
    </location>
    <ligand>
        <name>substrate</name>
    </ligand>
</feature>
<feature type="binding site" evidence="16">
    <location>
        <position position="260"/>
    </location>
    <ligand>
        <name>substrate</name>
    </ligand>
</feature>
<evidence type="ECO:0000256" key="20">
    <source>
        <dbReference type="RuleBase" id="RU004996"/>
    </source>
</evidence>
<accession>A0AA42DNL9</accession>
<dbReference type="FunFam" id="3.40.50.970:FF:000045">
    <property type="entry name" value="Transketolase"/>
    <property type="match status" value="1"/>
</dbReference>
<evidence type="ECO:0000256" key="17">
    <source>
        <dbReference type="PIRSR" id="PIRSR605478-3"/>
    </source>
</evidence>
<evidence type="ECO:0000256" key="16">
    <source>
        <dbReference type="PIRSR" id="PIRSR605478-2"/>
    </source>
</evidence>
<keyword evidence="8 20" id="KW-0808">Transferase</keyword>
<feature type="site" description="Important for catalytic activity" evidence="19">
    <location>
        <position position="260"/>
    </location>
</feature>
<feature type="binding site" evidence="17">
    <location>
        <position position="65"/>
    </location>
    <ligand>
        <name>thiamine diphosphate</name>
        <dbReference type="ChEBI" id="CHEBI:58937"/>
    </ligand>
</feature>
<feature type="binding site" evidence="18">
    <location>
        <position position="154"/>
    </location>
    <ligand>
        <name>Mg(2+)</name>
        <dbReference type="ChEBI" id="CHEBI:18420"/>
    </ligand>
</feature>
<feature type="binding site" evidence="16">
    <location>
        <position position="380"/>
    </location>
    <ligand>
        <name>substrate</name>
    </ligand>
</feature>
<comment type="similarity">
    <text evidence="5 20">Belongs to the transketolase family.</text>
</comment>
<dbReference type="Pfam" id="PF00456">
    <property type="entry name" value="Transketolase_N"/>
    <property type="match status" value="1"/>
</dbReference>
<feature type="site" description="Important for catalytic activity" evidence="19">
    <location>
        <position position="25"/>
    </location>
</feature>
<evidence type="ECO:0000256" key="18">
    <source>
        <dbReference type="PIRSR" id="PIRSR605478-4"/>
    </source>
</evidence>
<evidence type="ECO:0000256" key="3">
    <source>
        <dbReference type="ARBA" id="ARBA00001941"/>
    </source>
</evidence>
<dbReference type="Pfam" id="PF22613">
    <property type="entry name" value="Transketolase_C_1"/>
    <property type="match status" value="1"/>
</dbReference>
<dbReference type="Gene3D" id="3.40.50.970">
    <property type="match status" value="2"/>
</dbReference>
<evidence type="ECO:0000256" key="2">
    <source>
        <dbReference type="ARBA" id="ARBA00001936"/>
    </source>
</evidence>
<evidence type="ECO:0000256" key="1">
    <source>
        <dbReference type="ARBA" id="ARBA00001913"/>
    </source>
</evidence>
<organism evidence="22 23">
    <name type="scientific">Holtiella tumoricola</name>
    <dbReference type="NCBI Taxonomy" id="3018743"/>
    <lineage>
        <taxon>Bacteria</taxon>
        <taxon>Bacillati</taxon>
        <taxon>Bacillota</taxon>
        <taxon>Clostridia</taxon>
        <taxon>Lachnospirales</taxon>
        <taxon>Cellulosilyticaceae</taxon>
        <taxon>Holtiella</taxon>
    </lineage>
</organism>
<keyword evidence="10 20" id="KW-0106">Calcium</keyword>
<dbReference type="CDD" id="cd02012">
    <property type="entry name" value="TPP_TK"/>
    <property type="match status" value="1"/>
</dbReference>
<dbReference type="GO" id="GO:0046872">
    <property type="term" value="F:metal ion binding"/>
    <property type="evidence" value="ECO:0007669"/>
    <property type="project" value="UniProtKB-KW"/>
</dbReference>
<feature type="binding site" evidence="16">
    <location>
        <position position="469"/>
    </location>
    <ligand>
        <name>substrate</name>
    </ligand>
</feature>
<dbReference type="InterPro" id="IPR020826">
    <property type="entry name" value="Transketolase_BS"/>
</dbReference>
<evidence type="ECO:0000256" key="5">
    <source>
        <dbReference type="ARBA" id="ARBA00007131"/>
    </source>
</evidence>
<feature type="binding site" evidence="16">
    <location>
        <position position="457"/>
    </location>
    <ligand>
        <name>substrate</name>
    </ligand>
</feature>
<sequence>MRNNQAINTLRALAADAVQAANSGHPGLPLGAAPIVYTLWQEHMNHNPHNPKWPNRDRFILSAGHGSALLYAALHLFDYGLTTEDLKNFRQENSLTPGHPEYAHTKGVEMTTGPLGQGVASAVGFAMAEAHMAAHFNRPNFPIVDHYTYALVGDGCLMEGISYEALSLAGTLKLDKLIVLYDSNNITIEGSTSLAFTENVRSRMEAQGFHTQLVEDGNDTAAISSAIAQAKATKDKPSFIEIKTQIGYGCAQKVGKASAHGEPLGKDNITQMKIDLGLPVQDFYVSDELRKDMDAFCQTAYEKEANWNWNFEAYKAEYPELAKEWEDWHTPTSYSLEDLYANYSDPSKSLATRQASYEVINKLAKRVPNFIGGSADLAPSTKTYMANKGDFSAEDYTGHNLHFGIREHAMAAIANGMALYGGLKVFCSTFFVFSDYMKNAMRLSALMHLPVTYVLTHDSIGVGEDGPTHQPIEHLAMLRSMPNMITFRPADAKETIAAWEYAMNSQDAPVSIVLSRQNLPYLANSGEEAKKGAYVIGSYTPNEADILLMATGSEVQLIEKAATLLDEAHIKACVISMPSMDLFEQQPLNYKQSILPTSNRKRLAVEALTSFGWDRYTGLDGRIISLDTFGESAPADLIFKKHGFCVENIVEQVKAYLQA</sequence>
<comment type="cofactor">
    <cofactor evidence="17">
        <name>thiamine diphosphate</name>
        <dbReference type="ChEBI" id="CHEBI:58937"/>
    </cofactor>
    <text evidence="17">Binds 1 thiamine pyrophosphate per subunit. During the reaction, the substrate forms a covalent intermediate with the cofactor.</text>
</comment>
<dbReference type="PANTHER" id="PTHR43522:SF2">
    <property type="entry name" value="TRANSKETOLASE 1-RELATED"/>
    <property type="match status" value="1"/>
</dbReference>
<dbReference type="PANTHER" id="PTHR43522">
    <property type="entry name" value="TRANSKETOLASE"/>
    <property type="match status" value="1"/>
</dbReference>
<dbReference type="SMART" id="SM00861">
    <property type="entry name" value="Transket_pyr"/>
    <property type="match status" value="1"/>
</dbReference>
<gene>
    <name evidence="22" type="primary">tkt</name>
    <name evidence="22" type="ORF">PBV87_14255</name>
</gene>
<dbReference type="Proteomes" id="UP001169242">
    <property type="component" value="Unassembled WGS sequence"/>
</dbReference>
<dbReference type="InterPro" id="IPR005475">
    <property type="entry name" value="Transketolase-like_Pyr-bd"/>
</dbReference>
<name>A0AA42DNL9_9FIRM</name>
<feature type="binding site" evidence="16">
    <location>
        <position position="25"/>
    </location>
    <ligand>
        <name>substrate</name>
    </ligand>
</feature>
<evidence type="ECO:0000256" key="10">
    <source>
        <dbReference type="ARBA" id="ARBA00022837"/>
    </source>
</evidence>
<comment type="cofactor">
    <cofactor evidence="18">
        <name>Mg(2+)</name>
        <dbReference type="ChEBI" id="CHEBI:18420"/>
    </cofactor>
    <text evidence="18">Binds 1 Mg(2+) ion per subunit. Can also utilize other divalent metal cations, such as Ca(2+), Mn(2+) and Co(2+).</text>
</comment>
<comment type="subunit">
    <text evidence="6 20">Homodimer.</text>
</comment>
<feature type="binding site" evidence="17">
    <location>
        <begin position="113"/>
        <end position="115"/>
    </location>
    <ligand>
        <name>thiamine diphosphate</name>
        <dbReference type="ChEBI" id="CHEBI:58937"/>
    </ligand>
</feature>
<dbReference type="InterPro" id="IPR029061">
    <property type="entry name" value="THDP-binding"/>
</dbReference>
<evidence type="ECO:0000313" key="22">
    <source>
        <dbReference type="EMBL" id="MDA3732652.1"/>
    </source>
</evidence>
<dbReference type="Gene3D" id="3.40.50.920">
    <property type="match status" value="1"/>
</dbReference>
<dbReference type="RefSeq" id="WP_271012696.1">
    <property type="nucleotide sequence ID" value="NZ_JAQIFT010000049.1"/>
</dbReference>
<dbReference type="EC" id="2.2.1.1" evidence="7 14"/>
<dbReference type="PROSITE" id="PS00801">
    <property type="entry name" value="TRANSKETOLASE_1"/>
    <property type="match status" value="1"/>
</dbReference>
<feature type="binding site" evidence="17">
    <location>
        <position position="260"/>
    </location>
    <ligand>
        <name>thiamine diphosphate</name>
        <dbReference type="ChEBI" id="CHEBI:58937"/>
    </ligand>
</feature>
<comment type="cofactor">
    <cofactor evidence="1">
        <name>Ca(2+)</name>
        <dbReference type="ChEBI" id="CHEBI:29108"/>
    </cofactor>
</comment>
<dbReference type="GO" id="GO:0005829">
    <property type="term" value="C:cytosol"/>
    <property type="evidence" value="ECO:0007669"/>
    <property type="project" value="TreeGrafter"/>
</dbReference>
<dbReference type="InterPro" id="IPR009014">
    <property type="entry name" value="Transketo_C/PFOR_II"/>
</dbReference>
<comment type="cofactor">
    <cofactor evidence="20">
        <name>Mg(2+)</name>
        <dbReference type="ChEBI" id="CHEBI:18420"/>
    </cofactor>
    <cofactor evidence="20">
        <name>Ca(2+)</name>
        <dbReference type="ChEBI" id="CHEBI:29108"/>
    </cofactor>
    <cofactor evidence="20">
        <name>Mn(2+)</name>
        <dbReference type="ChEBI" id="CHEBI:29035"/>
    </cofactor>
    <cofactor evidence="20">
        <name>Co(2+)</name>
        <dbReference type="ChEBI" id="CHEBI:48828"/>
    </cofactor>
    <text evidence="20">Binds 1 Mg(2+) ion per subunit. Can also utilize other divalent metal cations, such as Ca(2+), Mn(2+) and Co(2+).</text>
</comment>
<comment type="cofactor">
    <cofactor evidence="3">
        <name>Co(2+)</name>
        <dbReference type="ChEBI" id="CHEBI:48828"/>
    </cofactor>
</comment>
<evidence type="ECO:0000256" key="12">
    <source>
        <dbReference type="ARBA" id="ARBA00023052"/>
    </source>
</evidence>
<evidence type="ECO:0000256" key="13">
    <source>
        <dbReference type="ARBA" id="ARBA00049473"/>
    </source>
</evidence>
<comment type="function">
    <text evidence="4 20">Catalyzes the transfer of a two-carbon ketol group from a ketose donor to an aldose acceptor, via a covalent intermediate with the cofactor thiamine pyrophosphate.</text>
</comment>
<evidence type="ECO:0000256" key="19">
    <source>
        <dbReference type="PIRSR" id="PIRSR605478-5"/>
    </source>
</evidence>
<feature type="domain" description="Transketolase-like pyrimidine-binding" evidence="21">
    <location>
        <begin position="350"/>
        <end position="521"/>
    </location>
</feature>
<feature type="active site" description="Proton donor" evidence="15">
    <location>
        <position position="407"/>
    </location>
</feature>
<dbReference type="FunFam" id="3.40.50.920:FF:000003">
    <property type="entry name" value="Transketolase"/>
    <property type="match status" value="1"/>
</dbReference>
<dbReference type="EMBL" id="JAQIFT010000049">
    <property type="protein sequence ID" value="MDA3732652.1"/>
    <property type="molecule type" value="Genomic_DNA"/>
</dbReference>
<dbReference type="InterPro" id="IPR049557">
    <property type="entry name" value="Transketolase_CS"/>
</dbReference>
<dbReference type="CDD" id="cd07033">
    <property type="entry name" value="TPP_PYR_DXS_TK_like"/>
    <property type="match status" value="1"/>
</dbReference>
<comment type="catalytic activity">
    <reaction evidence="13 20">
        <text>D-sedoheptulose 7-phosphate + D-glyceraldehyde 3-phosphate = aldehydo-D-ribose 5-phosphate + D-xylulose 5-phosphate</text>
        <dbReference type="Rhea" id="RHEA:10508"/>
        <dbReference type="ChEBI" id="CHEBI:57483"/>
        <dbReference type="ChEBI" id="CHEBI:57737"/>
        <dbReference type="ChEBI" id="CHEBI:58273"/>
        <dbReference type="ChEBI" id="CHEBI:59776"/>
        <dbReference type="EC" id="2.2.1.1"/>
    </reaction>
</comment>
<evidence type="ECO:0000256" key="6">
    <source>
        <dbReference type="ARBA" id="ARBA00011738"/>
    </source>
</evidence>
<dbReference type="InterPro" id="IPR055152">
    <property type="entry name" value="Transketolase-like_C_2"/>
</dbReference>
<evidence type="ECO:0000259" key="21">
    <source>
        <dbReference type="SMART" id="SM00861"/>
    </source>
</evidence>
<proteinExistence type="inferred from homology"/>
<evidence type="ECO:0000256" key="7">
    <source>
        <dbReference type="ARBA" id="ARBA00013152"/>
    </source>
</evidence>
<feature type="binding site" evidence="16">
    <location>
        <position position="465"/>
    </location>
    <ligand>
        <name>substrate</name>
    </ligand>
</feature>
<comment type="cofactor">
    <cofactor evidence="2">
        <name>Mn(2+)</name>
        <dbReference type="ChEBI" id="CHEBI:29035"/>
    </cofactor>
</comment>
<reference evidence="22" key="1">
    <citation type="journal article" date="2023" name="Int. J. Syst. Evol. Microbiol.">
        <title>&lt;i&gt;Holtiella tumoricola&lt;/i&gt; gen. nov. sp. nov., isolated from a human clinical sample.</title>
        <authorList>
            <person name="Allen-Vercoe E."/>
            <person name="Daigneault M.C."/>
            <person name="Vancuren S.J."/>
            <person name="Cochrane K."/>
            <person name="O'Neal L.L."/>
            <person name="Sankaranarayanan K."/>
            <person name="Lawson P.A."/>
        </authorList>
    </citation>
    <scope>NUCLEOTIDE SEQUENCE</scope>
    <source>
        <strain evidence="22">CC70A</strain>
    </source>
</reference>
<dbReference type="AlphaFoldDB" id="A0AA42DNL9"/>
<feature type="binding site" evidence="16">
    <location>
        <position position="516"/>
    </location>
    <ligand>
        <name>substrate</name>
    </ligand>
</feature>
<evidence type="ECO:0000256" key="15">
    <source>
        <dbReference type="PIRSR" id="PIRSR605478-1"/>
    </source>
</evidence>
<feature type="binding site" evidence="18">
    <location>
        <position position="184"/>
    </location>
    <ligand>
        <name>Mg(2+)</name>
        <dbReference type="ChEBI" id="CHEBI:18420"/>
    </ligand>
</feature>
<feature type="binding site" evidence="17">
    <location>
        <position position="433"/>
    </location>
    <ligand>
        <name>thiamine diphosphate</name>
        <dbReference type="ChEBI" id="CHEBI:58937"/>
    </ligand>
</feature>
<evidence type="ECO:0000256" key="11">
    <source>
        <dbReference type="ARBA" id="ARBA00022842"/>
    </source>
</evidence>
<keyword evidence="11 18" id="KW-0460">Magnesium</keyword>
<feature type="binding site" evidence="17">
    <location>
        <position position="155"/>
    </location>
    <ligand>
        <name>thiamine diphosphate</name>
        <dbReference type="ChEBI" id="CHEBI:58937"/>
    </ligand>
</feature>
<comment type="caution">
    <text evidence="22">The sequence shown here is derived from an EMBL/GenBank/DDBJ whole genome shotgun (WGS) entry which is preliminary data.</text>
</comment>
<dbReference type="InterPro" id="IPR033247">
    <property type="entry name" value="Transketolase_fam"/>
</dbReference>
<evidence type="ECO:0000256" key="14">
    <source>
        <dbReference type="NCBIfam" id="TIGR00232"/>
    </source>
</evidence>
<evidence type="ECO:0000313" key="23">
    <source>
        <dbReference type="Proteomes" id="UP001169242"/>
    </source>
</evidence>
<dbReference type="GO" id="GO:0004802">
    <property type="term" value="F:transketolase activity"/>
    <property type="evidence" value="ECO:0007669"/>
    <property type="project" value="UniProtKB-UniRule"/>
</dbReference>
<dbReference type="SUPFAM" id="SSF52518">
    <property type="entry name" value="Thiamin diphosphate-binding fold (THDP-binding)"/>
    <property type="match status" value="2"/>
</dbReference>
<protein>
    <recommendedName>
        <fullName evidence="7 14">Transketolase</fullName>
        <ecNumber evidence="7 14">2.2.1.1</ecNumber>
    </recommendedName>
</protein>